<gene>
    <name evidence="2" type="ORF">PYH38_001768</name>
</gene>
<dbReference type="InterPro" id="IPR011990">
    <property type="entry name" value="TPR-like_helical_dom_sf"/>
</dbReference>
<reference evidence="2 3" key="1">
    <citation type="submission" date="2023-03" db="EMBL/GenBank/DDBJ databases">
        <authorList>
            <person name="Kaur S."/>
            <person name="Espinosa-Saiz D."/>
            <person name="Velazquez E."/>
            <person name="Menendez E."/>
            <person name="diCenzo G.C."/>
        </authorList>
    </citation>
    <scope>NUCLEOTIDE SEQUENCE [LARGE SCALE GENOMIC DNA]</scope>
    <source>
        <strain evidence="2 3">LMG 27395</strain>
    </source>
</reference>
<dbReference type="CDD" id="cd07302">
    <property type="entry name" value="CHD"/>
    <property type="match status" value="1"/>
</dbReference>
<proteinExistence type="predicted"/>
<organism evidence="2 3">
    <name type="scientific">Sinorhizobium numidicum</name>
    <dbReference type="NCBI Taxonomy" id="680248"/>
    <lineage>
        <taxon>Bacteria</taxon>
        <taxon>Pseudomonadati</taxon>
        <taxon>Pseudomonadota</taxon>
        <taxon>Alphaproteobacteria</taxon>
        <taxon>Hyphomicrobiales</taxon>
        <taxon>Rhizobiaceae</taxon>
        <taxon>Sinorhizobium/Ensifer group</taxon>
        <taxon>Sinorhizobium</taxon>
    </lineage>
</organism>
<dbReference type="EMBL" id="CP120370">
    <property type="protein sequence ID" value="WEX80343.1"/>
    <property type="molecule type" value="Genomic_DNA"/>
</dbReference>
<dbReference type="Pfam" id="PF00211">
    <property type="entry name" value="Guanylate_cyc"/>
    <property type="match status" value="1"/>
</dbReference>
<protein>
    <submittedName>
        <fullName evidence="2">Adenylate/guanylate cyclase domain-containing protein</fullName>
    </submittedName>
</protein>
<dbReference type="PANTHER" id="PTHR43081">
    <property type="entry name" value="ADENYLATE CYCLASE, TERMINAL-DIFFERENTIATION SPECIFIC-RELATED"/>
    <property type="match status" value="1"/>
</dbReference>
<dbReference type="RefSeq" id="WP_280731044.1">
    <property type="nucleotide sequence ID" value="NZ_CP120367.1"/>
</dbReference>
<sequence>MAERRPQRRLAAILAADVVGYSRLIAADEAGTLAAMREIWDTRFNPTVAEYRGRIVKMMGDGVLVEFASAVDAVECAVAIQRTMANRNSSQPGREPINLRIGVNLGDIVVDGEDIFGDGVNVAARLEGRAPKAGVLVSDAVHAQIKGKISVAFADAGELSLKNIEAPVRGWYWGGDGSPAQEPAKTPTESASIPSIAVLPFTNMSGDPEQDFFADGLVDDIITTLSKLAGLRVIARTSSFVYKGHAIDIREAAKRLGVQYVLEGSIRKSANRIRISAQLIDATSGSHVWAERYDRATDDIFAVQDEITLVLATEMQVNLTDGEQARLHYTTTSNIGAWTEWVKGLHYFRKAVTKENMATALSCWQRALALDPNSAPLNAMVGFIHYLDARFGWWDHRQTATHKALSYADRALGLDPDNPDANTVSSCALLLQARYGEAADHARRATQLAPGSADVATFACFVLTFAGYPKEAVEHGERAMSLSPHPPAFYFGHLGNAYRLAGRIEDAIAAFNAYNARSPGFGLSDLVIAYQQIDRRDAAEETARQLLSVRRDFTVASWAKTQFRADTTRLEADIAALQAAGLPMS</sequence>
<dbReference type="Gene3D" id="3.30.70.1230">
    <property type="entry name" value="Nucleotide cyclase"/>
    <property type="match status" value="1"/>
</dbReference>
<dbReference type="PROSITE" id="PS50125">
    <property type="entry name" value="GUANYLATE_CYCLASE_2"/>
    <property type="match status" value="1"/>
</dbReference>
<evidence type="ECO:0000313" key="3">
    <source>
        <dbReference type="Proteomes" id="UP001235547"/>
    </source>
</evidence>
<dbReference type="PANTHER" id="PTHR43081:SF19">
    <property type="entry name" value="PH-SENSITIVE ADENYLATE CYCLASE RV1264"/>
    <property type="match status" value="1"/>
</dbReference>
<evidence type="ECO:0000313" key="2">
    <source>
        <dbReference type="EMBL" id="WEX80343.1"/>
    </source>
</evidence>
<dbReference type="InterPro" id="IPR050697">
    <property type="entry name" value="Adenylyl/Guanylyl_Cyclase_3/4"/>
</dbReference>
<dbReference type="InterPro" id="IPR029787">
    <property type="entry name" value="Nucleotide_cyclase"/>
</dbReference>
<dbReference type="SUPFAM" id="SSF55073">
    <property type="entry name" value="Nucleotide cyclase"/>
    <property type="match status" value="1"/>
</dbReference>
<dbReference type="Proteomes" id="UP001235547">
    <property type="component" value="Chromosome 2"/>
</dbReference>
<dbReference type="SUPFAM" id="SSF48452">
    <property type="entry name" value="TPR-like"/>
    <property type="match status" value="1"/>
</dbReference>
<evidence type="ECO:0000259" key="1">
    <source>
        <dbReference type="PROSITE" id="PS50125"/>
    </source>
</evidence>
<keyword evidence="3" id="KW-1185">Reference proteome</keyword>
<feature type="domain" description="Guanylate cyclase" evidence="1">
    <location>
        <begin position="12"/>
        <end position="127"/>
    </location>
</feature>
<name>A0ABY8CNV6_9HYPH</name>
<accession>A0ABY8CNV6</accession>
<dbReference type="InterPro" id="IPR001054">
    <property type="entry name" value="A/G_cyclase"/>
</dbReference>
<dbReference type="Gene3D" id="3.40.50.10610">
    <property type="entry name" value="ABC-type transport auxiliary lipoprotein component"/>
    <property type="match status" value="1"/>
</dbReference>
<dbReference type="Gene3D" id="1.25.40.10">
    <property type="entry name" value="Tetratricopeptide repeat domain"/>
    <property type="match status" value="1"/>
</dbReference>